<dbReference type="GO" id="GO:0000293">
    <property type="term" value="F:ferric-chelate reductase activity"/>
    <property type="evidence" value="ECO:0007669"/>
    <property type="project" value="TreeGrafter"/>
</dbReference>
<dbReference type="Proteomes" id="UP000001745">
    <property type="component" value="Unassembled WGS sequence"/>
</dbReference>
<evidence type="ECO:0000256" key="1">
    <source>
        <dbReference type="ARBA" id="ARBA00022448"/>
    </source>
</evidence>
<keyword evidence="1" id="KW-0813">Transport</keyword>
<dbReference type="OrthoDB" id="167398at2759"/>
<dbReference type="InParanoid" id="B8MDY9"/>
<keyword evidence="4" id="KW-1185">Reference proteome</keyword>
<dbReference type="GO" id="GO:0006879">
    <property type="term" value="P:intracellular iron ion homeostasis"/>
    <property type="evidence" value="ECO:0007669"/>
    <property type="project" value="TreeGrafter"/>
</dbReference>
<dbReference type="STRING" id="441959.B8MDY9"/>
<keyword evidence="2" id="KW-0812">Transmembrane</keyword>
<dbReference type="RefSeq" id="XP_002483300.1">
    <property type="nucleotide sequence ID" value="XM_002483255.1"/>
</dbReference>
<dbReference type="OMA" id="HATISCC"/>
<dbReference type="eggNOG" id="KOG0039">
    <property type="taxonomic scope" value="Eukaryota"/>
</dbReference>
<evidence type="ECO:0000313" key="3">
    <source>
        <dbReference type="EMBL" id="EED16066.1"/>
    </source>
</evidence>
<dbReference type="GO" id="GO:0015677">
    <property type="term" value="P:copper ion import"/>
    <property type="evidence" value="ECO:0007669"/>
    <property type="project" value="TreeGrafter"/>
</dbReference>
<gene>
    <name evidence="3" type="ORF">TSTA_011750</name>
</gene>
<dbReference type="GeneID" id="8105476"/>
<keyword evidence="2" id="KW-1133">Transmembrane helix</keyword>
<evidence type="ECO:0000256" key="2">
    <source>
        <dbReference type="SAM" id="Phobius"/>
    </source>
</evidence>
<name>B8MDY9_TALSN</name>
<dbReference type="PhylomeDB" id="B8MDY9"/>
<evidence type="ECO:0000313" key="4">
    <source>
        <dbReference type="Proteomes" id="UP000001745"/>
    </source>
</evidence>
<dbReference type="PANTHER" id="PTHR32361">
    <property type="entry name" value="FERRIC/CUPRIC REDUCTASE TRANSMEMBRANE COMPONENT"/>
    <property type="match status" value="1"/>
</dbReference>
<dbReference type="VEuPathDB" id="FungiDB:TSTA_011750"/>
<dbReference type="EMBL" id="EQ962656">
    <property type="protein sequence ID" value="EED16066.1"/>
    <property type="molecule type" value="Genomic_DNA"/>
</dbReference>
<dbReference type="AlphaFoldDB" id="B8MDY9"/>
<feature type="transmembrane region" description="Helical" evidence="2">
    <location>
        <begin position="12"/>
        <end position="35"/>
    </location>
</feature>
<dbReference type="InterPro" id="IPR051410">
    <property type="entry name" value="Ferric/Cupric_Reductase"/>
</dbReference>
<protein>
    <submittedName>
        <fullName evidence="3">Ferric-chelate reductase (Fre2), putative</fullName>
    </submittedName>
</protein>
<keyword evidence="2" id="KW-0472">Membrane</keyword>
<sequence>MLTSILIIRRQVYDLSLVTHVILAVIFVVGCWYHIQFEYGFTFGYETWLYTAIAVWFFDRLIRLLRLLKAGLHYAKIVRIDIPGLRWAIMPCHRVHVHFPPIHPWRACENHPFSIIPTSILSPQQQHAQEQNSDAEGRLDEKARKAIHITSDEDSQNRLSTNGFYINTGVTIFVRKGQDMTSYLKPCERLLTLVDGPYRCSANQGVLRSDHLLLIGGGIRITGLLSFLNPRQRIVKLYYSLKRELLMDARMRFESFTRMLSQNPIPSRYAMTDEIARNQLRTVHRWWRNFKR</sequence>
<feature type="transmembrane region" description="Helical" evidence="2">
    <location>
        <begin position="47"/>
        <end position="65"/>
    </location>
</feature>
<organism evidence="3 4">
    <name type="scientific">Talaromyces stipitatus (strain ATCC 10500 / CBS 375.48 / QM 6759 / NRRL 1006)</name>
    <name type="common">Penicillium stipitatum</name>
    <dbReference type="NCBI Taxonomy" id="441959"/>
    <lineage>
        <taxon>Eukaryota</taxon>
        <taxon>Fungi</taxon>
        <taxon>Dikarya</taxon>
        <taxon>Ascomycota</taxon>
        <taxon>Pezizomycotina</taxon>
        <taxon>Eurotiomycetes</taxon>
        <taxon>Eurotiomycetidae</taxon>
        <taxon>Eurotiales</taxon>
        <taxon>Trichocomaceae</taxon>
        <taxon>Talaromyces</taxon>
        <taxon>Talaromyces sect. Talaromyces</taxon>
    </lineage>
</organism>
<reference evidence="4" key="1">
    <citation type="journal article" date="2015" name="Genome Announc.">
        <title>Genome sequence of the AIDS-associated pathogen Penicillium marneffei (ATCC18224) and its near taxonomic relative Talaromyces stipitatus (ATCC10500).</title>
        <authorList>
            <person name="Nierman W.C."/>
            <person name="Fedorova-Abrams N.D."/>
            <person name="Andrianopoulos A."/>
        </authorList>
    </citation>
    <scope>NUCLEOTIDE SEQUENCE [LARGE SCALE GENOMIC DNA]</scope>
    <source>
        <strain evidence="4">ATCC 10500 / CBS 375.48 / QM 6759 / NRRL 1006</strain>
    </source>
</reference>
<accession>B8MDY9</accession>
<dbReference type="GO" id="GO:0005886">
    <property type="term" value="C:plasma membrane"/>
    <property type="evidence" value="ECO:0007669"/>
    <property type="project" value="TreeGrafter"/>
</dbReference>
<proteinExistence type="predicted"/>
<dbReference type="HOGENOM" id="CLU_953684_0_0_1"/>
<dbReference type="PANTHER" id="PTHR32361:SF9">
    <property type="entry name" value="FERRIC REDUCTASE TRANSMEMBRANE COMPONENT 3-RELATED"/>
    <property type="match status" value="1"/>
</dbReference>
<dbReference type="GO" id="GO:0006826">
    <property type="term" value="P:iron ion transport"/>
    <property type="evidence" value="ECO:0007669"/>
    <property type="project" value="TreeGrafter"/>
</dbReference>